<dbReference type="Gene3D" id="1.20.120.30">
    <property type="entry name" value="Aspartate receptor, ligand-binding domain"/>
    <property type="match status" value="1"/>
</dbReference>
<dbReference type="InterPro" id="IPR025991">
    <property type="entry name" value="Chemoreceptor_zinc-bind_dom"/>
</dbReference>
<name>A0A7X0PBK6_9BURK</name>
<protein>
    <recommendedName>
        <fullName evidence="1">Chemoreceptor zinc-binding domain-containing protein</fullName>
    </recommendedName>
</protein>
<organism evidence="2 3">
    <name type="scientific">Acidovorax soli</name>
    <dbReference type="NCBI Taxonomy" id="592050"/>
    <lineage>
        <taxon>Bacteria</taxon>
        <taxon>Pseudomonadati</taxon>
        <taxon>Pseudomonadota</taxon>
        <taxon>Betaproteobacteria</taxon>
        <taxon>Burkholderiales</taxon>
        <taxon>Comamonadaceae</taxon>
        <taxon>Acidovorax</taxon>
    </lineage>
</organism>
<feature type="domain" description="Chemoreceptor zinc-binding" evidence="1">
    <location>
        <begin position="54"/>
        <end position="121"/>
    </location>
</feature>
<comment type="caution">
    <text evidence="2">The sequence shown here is derived from an EMBL/GenBank/DDBJ whole genome shotgun (WGS) entry which is preliminary data.</text>
</comment>
<evidence type="ECO:0000313" key="3">
    <source>
        <dbReference type="Proteomes" id="UP000575083"/>
    </source>
</evidence>
<sequence>MGFFSRLLRTREQARSGPEAPWDQEDNASELVLDAEYADHLAMEMEIDAGLALHERWRARLEDMAMGRSQEVMRPELVCLDHRCRLGRWLHGAGHARLGHHTAFGMLVARHKYFHQQAALVVSLFQDGDLAQSHKVLNGSCRHASNQVVLLLKELKNSAVR</sequence>
<dbReference type="Pfam" id="PF13682">
    <property type="entry name" value="CZB"/>
    <property type="match status" value="1"/>
</dbReference>
<dbReference type="EMBL" id="JACHLK010000002">
    <property type="protein sequence ID" value="MBB6558910.1"/>
    <property type="molecule type" value="Genomic_DNA"/>
</dbReference>
<accession>A0A7X0PBK6</accession>
<dbReference type="AlphaFoldDB" id="A0A7X0PBK6"/>
<evidence type="ECO:0000313" key="2">
    <source>
        <dbReference type="EMBL" id="MBB6558910.1"/>
    </source>
</evidence>
<proteinExistence type="predicted"/>
<dbReference type="RefSeq" id="WP_184856319.1">
    <property type="nucleotide sequence ID" value="NZ_JACHLK010000002.1"/>
</dbReference>
<dbReference type="Proteomes" id="UP000575083">
    <property type="component" value="Unassembled WGS sequence"/>
</dbReference>
<evidence type="ECO:0000259" key="1">
    <source>
        <dbReference type="Pfam" id="PF13682"/>
    </source>
</evidence>
<gene>
    <name evidence="2" type="ORF">HNP48_001574</name>
</gene>
<keyword evidence="3" id="KW-1185">Reference proteome</keyword>
<reference evidence="2 3" key="1">
    <citation type="submission" date="2020-08" db="EMBL/GenBank/DDBJ databases">
        <title>Functional genomics of gut bacteria from endangered species of beetles.</title>
        <authorList>
            <person name="Carlos-Shanley C."/>
        </authorList>
    </citation>
    <scope>NUCLEOTIDE SEQUENCE [LARGE SCALE GENOMIC DNA]</scope>
    <source>
        <strain evidence="2 3">S00198</strain>
    </source>
</reference>